<reference evidence="1 2" key="1">
    <citation type="submission" date="2013-07" db="EMBL/GenBank/DDBJ databases">
        <title>Comparative Genomic and Metabolomic Analysis of Twelve Strains of Pseudoalteromonas luteoviolacea.</title>
        <authorList>
            <person name="Vynne N.G."/>
            <person name="Mansson M."/>
            <person name="Gram L."/>
        </authorList>
    </citation>
    <scope>NUCLEOTIDE SEQUENCE [LARGE SCALE GENOMIC DNA]</scope>
    <source>
        <strain evidence="1 2">NCIMB 1942</strain>
    </source>
</reference>
<protein>
    <recommendedName>
        <fullName evidence="3">Tyrosine specific protein phosphatases domain-containing protein</fullName>
    </recommendedName>
</protein>
<dbReference type="OrthoDB" id="9806482at2"/>
<gene>
    <name evidence="1" type="ORF">N482_15270</name>
</gene>
<evidence type="ECO:0000313" key="2">
    <source>
        <dbReference type="Proteomes" id="UP000076587"/>
    </source>
</evidence>
<dbReference type="Gene3D" id="3.90.190.10">
    <property type="entry name" value="Protein tyrosine phosphatase superfamily"/>
    <property type="match status" value="1"/>
</dbReference>
<accession>A0A166ZZM8</accession>
<sequence length="153" mass="16465">MTTHPFSKLETGRGATIFVTPCPGTQGVALFSSIKQLKEQGVNAILTLMSDQELMQSGACDLEAVCESTQVKWLQLSVPTSSNLDEEFQCSIQNQIPSVMAAISSGYVIAIHSKGGSGRTRFVIGRLLAELGMSEDEVGALVKSVRYSEQSNY</sequence>
<dbReference type="PATRIC" id="fig|1365253.3.peg.3781"/>
<evidence type="ECO:0000313" key="1">
    <source>
        <dbReference type="EMBL" id="KZN44836.1"/>
    </source>
</evidence>
<dbReference type="Proteomes" id="UP000076587">
    <property type="component" value="Unassembled WGS sequence"/>
</dbReference>
<dbReference type="RefSeq" id="WP_063378207.1">
    <property type="nucleotide sequence ID" value="NZ_AUXT01000184.1"/>
</dbReference>
<dbReference type="EMBL" id="AUXT01000184">
    <property type="protein sequence ID" value="KZN44836.1"/>
    <property type="molecule type" value="Genomic_DNA"/>
</dbReference>
<proteinExistence type="predicted"/>
<dbReference type="AlphaFoldDB" id="A0A166ZZM8"/>
<comment type="caution">
    <text evidence="1">The sequence shown here is derived from an EMBL/GenBank/DDBJ whole genome shotgun (WGS) entry which is preliminary data.</text>
</comment>
<evidence type="ECO:0008006" key="3">
    <source>
        <dbReference type="Google" id="ProtNLM"/>
    </source>
</evidence>
<dbReference type="InterPro" id="IPR029021">
    <property type="entry name" value="Prot-tyrosine_phosphatase-like"/>
</dbReference>
<organism evidence="1 2">
    <name type="scientific">Pseudoalteromonas luteoviolacea NCIMB 1942</name>
    <dbReference type="NCBI Taxonomy" id="1365253"/>
    <lineage>
        <taxon>Bacteria</taxon>
        <taxon>Pseudomonadati</taxon>
        <taxon>Pseudomonadota</taxon>
        <taxon>Gammaproteobacteria</taxon>
        <taxon>Alteromonadales</taxon>
        <taxon>Pseudoalteromonadaceae</taxon>
        <taxon>Pseudoalteromonas</taxon>
    </lineage>
</organism>
<name>A0A166ZZM8_9GAMM</name>
<dbReference type="SUPFAM" id="SSF52799">
    <property type="entry name" value="(Phosphotyrosine protein) phosphatases II"/>
    <property type="match status" value="1"/>
</dbReference>